<evidence type="ECO:0000313" key="6">
    <source>
        <dbReference type="Proteomes" id="UP000749334"/>
    </source>
</evidence>
<proteinExistence type="inferred from homology"/>
<accession>A0A921HDF2</accession>
<comment type="similarity">
    <text evidence="1">Belongs to the SecB family.</text>
</comment>
<dbReference type="GO" id="GO:0051262">
    <property type="term" value="P:protein tetramerization"/>
    <property type="evidence" value="ECO:0007669"/>
    <property type="project" value="InterPro"/>
</dbReference>
<keyword evidence="2" id="KW-0813">Transport</keyword>
<reference evidence="5" key="1">
    <citation type="journal article" date="2021" name="PeerJ">
        <title>Extensive microbial diversity within the chicken gut microbiome revealed by metagenomics and culture.</title>
        <authorList>
            <person name="Gilroy R."/>
            <person name="Ravi A."/>
            <person name="Getino M."/>
            <person name="Pursley I."/>
            <person name="Horton D.L."/>
            <person name="Alikhan N.F."/>
            <person name="Baker D."/>
            <person name="Gharbi K."/>
            <person name="Hall N."/>
            <person name="Watson M."/>
            <person name="Adriaenssens E.M."/>
            <person name="Foster-Nyarko E."/>
            <person name="Jarju S."/>
            <person name="Secka A."/>
            <person name="Antonio M."/>
            <person name="Oren A."/>
            <person name="Chaudhuri R.R."/>
            <person name="La Ragione R."/>
            <person name="Hildebrand F."/>
            <person name="Pallen M.J."/>
        </authorList>
    </citation>
    <scope>NUCLEOTIDE SEQUENCE</scope>
    <source>
        <strain evidence="5">ChiHjej11B10-15683</strain>
    </source>
</reference>
<dbReference type="GO" id="GO:0051082">
    <property type="term" value="F:unfolded protein binding"/>
    <property type="evidence" value="ECO:0007669"/>
    <property type="project" value="InterPro"/>
</dbReference>
<dbReference type="Proteomes" id="UP000749334">
    <property type="component" value="Unassembled WGS sequence"/>
</dbReference>
<name>A0A921HDF2_9PAST</name>
<dbReference type="GO" id="GO:0015031">
    <property type="term" value="P:protein transport"/>
    <property type="evidence" value="ECO:0007669"/>
    <property type="project" value="UniProtKB-KW"/>
</dbReference>
<gene>
    <name evidence="5" type="ORF">K8W15_12785</name>
</gene>
<dbReference type="Gene3D" id="3.10.420.10">
    <property type="entry name" value="SecB-like"/>
    <property type="match status" value="1"/>
</dbReference>
<protein>
    <submittedName>
        <fullName evidence="5">Protein-export chaperone SecB</fullName>
    </submittedName>
</protein>
<sequence length="124" mass="14414">MKLFLEATNVIDLQISNEEIDNIFEYEPNIIDNRTFSIHFIFAHSHKDGISIKVKYQAIFKTEDDIDNSLLDNPFLHVNAPAIAYPFLRAYIANILLMSGYDPLMLPSINFDAEWKKRNHIQSK</sequence>
<dbReference type="AlphaFoldDB" id="A0A921HDF2"/>
<evidence type="ECO:0000256" key="2">
    <source>
        <dbReference type="ARBA" id="ARBA00022448"/>
    </source>
</evidence>
<reference evidence="5" key="2">
    <citation type="submission" date="2021-09" db="EMBL/GenBank/DDBJ databases">
        <authorList>
            <person name="Gilroy R."/>
        </authorList>
    </citation>
    <scope>NUCLEOTIDE SEQUENCE</scope>
    <source>
        <strain evidence="5">ChiHjej11B10-15683</strain>
    </source>
</reference>
<dbReference type="SUPFAM" id="SSF54611">
    <property type="entry name" value="SecB-like"/>
    <property type="match status" value="1"/>
</dbReference>
<dbReference type="Pfam" id="PF02556">
    <property type="entry name" value="SecB"/>
    <property type="match status" value="1"/>
</dbReference>
<comment type="caution">
    <text evidence="5">The sequence shown here is derived from an EMBL/GenBank/DDBJ whole genome shotgun (WGS) entry which is preliminary data.</text>
</comment>
<evidence type="ECO:0000256" key="1">
    <source>
        <dbReference type="ARBA" id="ARBA00009990"/>
    </source>
</evidence>
<evidence type="ECO:0000256" key="4">
    <source>
        <dbReference type="ARBA" id="ARBA00023010"/>
    </source>
</evidence>
<evidence type="ECO:0000313" key="5">
    <source>
        <dbReference type="EMBL" id="HJF75031.1"/>
    </source>
</evidence>
<evidence type="ECO:0000256" key="3">
    <source>
        <dbReference type="ARBA" id="ARBA00022927"/>
    </source>
</evidence>
<dbReference type="EMBL" id="DYVQ01000105">
    <property type="protein sequence ID" value="HJF75031.1"/>
    <property type="molecule type" value="Genomic_DNA"/>
</dbReference>
<organism evidence="5 6">
    <name type="scientific">Gallibacterium anatis</name>
    <dbReference type="NCBI Taxonomy" id="750"/>
    <lineage>
        <taxon>Bacteria</taxon>
        <taxon>Pseudomonadati</taxon>
        <taxon>Pseudomonadota</taxon>
        <taxon>Gammaproteobacteria</taxon>
        <taxon>Pasteurellales</taxon>
        <taxon>Pasteurellaceae</taxon>
        <taxon>Gallibacterium</taxon>
    </lineage>
</organism>
<dbReference type="InterPro" id="IPR003708">
    <property type="entry name" value="SecB"/>
</dbReference>
<keyword evidence="3" id="KW-0653">Protein transport</keyword>
<keyword evidence="4" id="KW-0811">Translocation</keyword>
<dbReference type="InterPro" id="IPR035958">
    <property type="entry name" value="SecB-like_sf"/>
</dbReference>